<protein>
    <submittedName>
        <fullName evidence="1">Uncharacterized protein</fullName>
    </submittedName>
</protein>
<gene>
    <name evidence="1" type="ORF">LCGC14_1168610</name>
</gene>
<proteinExistence type="predicted"/>
<evidence type="ECO:0000313" key="1">
    <source>
        <dbReference type="EMBL" id="KKM97366.1"/>
    </source>
</evidence>
<dbReference type="EMBL" id="LAZR01005754">
    <property type="protein sequence ID" value="KKM97366.1"/>
    <property type="molecule type" value="Genomic_DNA"/>
</dbReference>
<feature type="non-terminal residue" evidence="1">
    <location>
        <position position="1"/>
    </location>
</feature>
<accession>A0A0F9MDG2</accession>
<name>A0A0F9MDG2_9ZZZZ</name>
<sequence>PRSPLSLGCQGLLLYDLLDYAAEGVSFSHLKRIR</sequence>
<organism evidence="1">
    <name type="scientific">marine sediment metagenome</name>
    <dbReference type="NCBI Taxonomy" id="412755"/>
    <lineage>
        <taxon>unclassified sequences</taxon>
        <taxon>metagenomes</taxon>
        <taxon>ecological metagenomes</taxon>
    </lineage>
</organism>
<reference evidence="1" key="1">
    <citation type="journal article" date="2015" name="Nature">
        <title>Complex archaea that bridge the gap between prokaryotes and eukaryotes.</title>
        <authorList>
            <person name="Spang A."/>
            <person name="Saw J.H."/>
            <person name="Jorgensen S.L."/>
            <person name="Zaremba-Niedzwiedzka K."/>
            <person name="Martijn J."/>
            <person name="Lind A.E."/>
            <person name="van Eijk R."/>
            <person name="Schleper C."/>
            <person name="Guy L."/>
            <person name="Ettema T.J."/>
        </authorList>
    </citation>
    <scope>NUCLEOTIDE SEQUENCE</scope>
</reference>
<comment type="caution">
    <text evidence="1">The sequence shown here is derived from an EMBL/GenBank/DDBJ whole genome shotgun (WGS) entry which is preliminary data.</text>
</comment>
<dbReference type="AlphaFoldDB" id="A0A0F9MDG2"/>